<feature type="transmembrane region" description="Helical" evidence="7">
    <location>
        <begin position="71"/>
        <end position="91"/>
    </location>
</feature>
<comment type="subcellular location">
    <subcellularLocation>
        <location evidence="1">Cell membrane</location>
        <topology evidence="1">Multi-pass membrane protein</topology>
    </subcellularLocation>
</comment>
<reference evidence="9" key="1">
    <citation type="journal article" date="2019" name="Int. J. Syst. Evol. Microbiol.">
        <title>The Global Catalogue of Microorganisms (GCM) 10K type strain sequencing project: providing services to taxonomists for standard genome sequencing and annotation.</title>
        <authorList>
            <consortium name="The Broad Institute Genomics Platform"/>
            <consortium name="The Broad Institute Genome Sequencing Center for Infectious Disease"/>
            <person name="Wu L."/>
            <person name="Ma J."/>
        </authorList>
    </citation>
    <scope>NUCLEOTIDE SEQUENCE [LARGE SCALE GENOMIC DNA]</scope>
    <source>
        <strain evidence="9">JCM 4422</strain>
    </source>
</reference>
<keyword evidence="9" id="KW-1185">Reference proteome</keyword>
<dbReference type="Pfam" id="PF09678">
    <property type="entry name" value="Caa3_CtaG"/>
    <property type="match status" value="1"/>
</dbReference>
<keyword evidence="5 7" id="KW-0472">Membrane</keyword>
<feature type="transmembrane region" description="Helical" evidence="7">
    <location>
        <begin position="6"/>
        <end position="28"/>
    </location>
</feature>
<feature type="transmembrane region" description="Helical" evidence="7">
    <location>
        <begin position="111"/>
        <end position="133"/>
    </location>
</feature>
<accession>A0ABQ2TW69</accession>
<protein>
    <recommendedName>
        <fullName evidence="10">Cytochrome c oxidase assembly protein</fullName>
    </recommendedName>
</protein>
<dbReference type="EMBL" id="BMTZ01000005">
    <property type="protein sequence ID" value="GGT47814.1"/>
    <property type="molecule type" value="Genomic_DNA"/>
</dbReference>
<proteinExistence type="predicted"/>
<feature type="compositionally biased region" description="Low complexity" evidence="6">
    <location>
        <begin position="286"/>
        <end position="297"/>
    </location>
</feature>
<keyword evidence="4 7" id="KW-1133">Transmembrane helix</keyword>
<feature type="region of interest" description="Disordered" evidence="6">
    <location>
        <begin position="269"/>
        <end position="297"/>
    </location>
</feature>
<evidence type="ECO:0000256" key="1">
    <source>
        <dbReference type="ARBA" id="ARBA00004651"/>
    </source>
</evidence>
<comment type="caution">
    <text evidence="8">The sequence shown here is derived from an EMBL/GenBank/DDBJ whole genome shotgun (WGS) entry which is preliminary data.</text>
</comment>
<feature type="transmembrane region" description="Helical" evidence="7">
    <location>
        <begin position="145"/>
        <end position="166"/>
    </location>
</feature>
<dbReference type="InterPro" id="IPR019108">
    <property type="entry name" value="Caa3_assmbl_CtaG-rel"/>
</dbReference>
<evidence type="ECO:0008006" key="10">
    <source>
        <dbReference type="Google" id="ProtNLM"/>
    </source>
</evidence>
<feature type="transmembrane region" description="Helical" evidence="7">
    <location>
        <begin position="178"/>
        <end position="200"/>
    </location>
</feature>
<evidence type="ECO:0000313" key="9">
    <source>
        <dbReference type="Proteomes" id="UP000629911"/>
    </source>
</evidence>
<keyword evidence="3 7" id="KW-0812">Transmembrane</keyword>
<evidence type="ECO:0000256" key="4">
    <source>
        <dbReference type="ARBA" id="ARBA00022989"/>
    </source>
</evidence>
<gene>
    <name evidence="8" type="ORF">GCM10010287_21910</name>
</gene>
<name>A0ABQ2TW69_9ACTN</name>
<sequence length="297" mass="31071">MTAGPVAAPLTLACVLAAVVYAAGAARLRRRGDAWPWRRDCVFAAGCAAVVWGLTGPVPGEPFTAHAGRHLLTAMAGPALLAVARPLTLVLRLLPPGRPRRGLLRVAHSPVAGWLLFPPVAAAVDLGGLWLLYRTELWAAAHRHPLLGGLLELHMLLAGLLFAMAVCRLDPVRGRCGLPLRAVTLLAAGAAHAVLAKSLYVAGPPGTAFAAADLRAGAQLMYYGGDAVEVFLALVLAVQWYAATGHGRRPGTPFPRVRTDPAVYRRTTISAMSSRPPSATPRRVSRVSARGSGSSPA</sequence>
<evidence type="ECO:0000256" key="7">
    <source>
        <dbReference type="SAM" id="Phobius"/>
    </source>
</evidence>
<evidence type="ECO:0000313" key="8">
    <source>
        <dbReference type="EMBL" id="GGT47814.1"/>
    </source>
</evidence>
<evidence type="ECO:0000256" key="2">
    <source>
        <dbReference type="ARBA" id="ARBA00022475"/>
    </source>
</evidence>
<organism evidence="8 9">
    <name type="scientific">Streptomyces variabilis</name>
    <dbReference type="NCBI Taxonomy" id="67372"/>
    <lineage>
        <taxon>Bacteria</taxon>
        <taxon>Bacillati</taxon>
        <taxon>Actinomycetota</taxon>
        <taxon>Actinomycetes</taxon>
        <taxon>Kitasatosporales</taxon>
        <taxon>Streptomycetaceae</taxon>
        <taxon>Streptomyces</taxon>
        <taxon>Streptomyces griseoincarnatus group</taxon>
    </lineage>
</organism>
<feature type="transmembrane region" description="Helical" evidence="7">
    <location>
        <begin position="40"/>
        <end position="59"/>
    </location>
</feature>
<feature type="transmembrane region" description="Helical" evidence="7">
    <location>
        <begin position="220"/>
        <end position="242"/>
    </location>
</feature>
<keyword evidence="2" id="KW-1003">Cell membrane</keyword>
<evidence type="ECO:0000256" key="6">
    <source>
        <dbReference type="SAM" id="MobiDB-lite"/>
    </source>
</evidence>
<dbReference type="Proteomes" id="UP000629911">
    <property type="component" value="Unassembled WGS sequence"/>
</dbReference>
<evidence type="ECO:0000256" key="5">
    <source>
        <dbReference type="ARBA" id="ARBA00023136"/>
    </source>
</evidence>
<evidence type="ECO:0000256" key="3">
    <source>
        <dbReference type="ARBA" id="ARBA00022692"/>
    </source>
</evidence>